<reference evidence="1" key="1">
    <citation type="submission" date="2014-09" db="EMBL/GenBank/DDBJ databases">
        <authorList>
            <person name="Magalhaes I.L.F."/>
            <person name="Oliveira U."/>
            <person name="Santos F.R."/>
            <person name="Vidigal T.H.D.A."/>
            <person name="Brescovit A.D."/>
            <person name="Santos A.J."/>
        </authorList>
    </citation>
    <scope>NUCLEOTIDE SEQUENCE</scope>
    <source>
        <tissue evidence="1">Shoot tissue taken approximately 20 cm above the soil surface</tissue>
    </source>
</reference>
<protein>
    <submittedName>
        <fullName evidence="1">Uncharacterized protein</fullName>
    </submittedName>
</protein>
<proteinExistence type="predicted"/>
<sequence length="79" mass="8049">MDAGDEDEVCTVVTEANARRCSPTRASVLEHRSKMPPFALGSGGVSGLKPSYYRSGDGGRALGCTPIASLAVHPTGASA</sequence>
<reference evidence="1" key="2">
    <citation type="journal article" date="2015" name="Data Brief">
        <title>Shoot transcriptome of the giant reed, Arundo donax.</title>
        <authorList>
            <person name="Barrero R.A."/>
            <person name="Guerrero F.D."/>
            <person name="Moolhuijzen P."/>
            <person name="Goolsby J.A."/>
            <person name="Tidwell J."/>
            <person name="Bellgard S.E."/>
            <person name="Bellgard M.I."/>
        </authorList>
    </citation>
    <scope>NUCLEOTIDE SEQUENCE</scope>
    <source>
        <tissue evidence="1">Shoot tissue taken approximately 20 cm above the soil surface</tissue>
    </source>
</reference>
<dbReference type="AlphaFoldDB" id="A0A0A9A816"/>
<accession>A0A0A9A816</accession>
<evidence type="ECO:0000313" key="1">
    <source>
        <dbReference type="EMBL" id="JAD47844.1"/>
    </source>
</evidence>
<dbReference type="EMBL" id="GBRH01250051">
    <property type="protein sequence ID" value="JAD47844.1"/>
    <property type="molecule type" value="Transcribed_RNA"/>
</dbReference>
<name>A0A0A9A816_ARUDO</name>
<organism evidence="1">
    <name type="scientific">Arundo donax</name>
    <name type="common">Giant reed</name>
    <name type="synonym">Donax arundinaceus</name>
    <dbReference type="NCBI Taxonomy" id="35708"/>
    <lineage>
        <taxon>Eukaryota</taxon>
        <taxon>Viridiplantae</taxon>
        <taxon>Streptophyta</taxon>
        <taxon>Embryophyta</taxon>
        <taxon>Tracheophyta</taxon>
        <taxon>Spermatophyta</taxon>
        <taxon>Magnoliopsida</taxon>
        <taxon>Liliopsida</taxon>
        <taxon>Poales</taxon>
        <taxon>Poaceae</taxon>
        <taxon>PACMAD clade</taxon>
        <taxon>Arundinoideae</taxon>
        <taxon>Arundineae</taxon>
        <taxon>Arundo</taxon>
    </lineage>
</organism>